<protein>
    <submittedName>
        <fullName evidence="3">Uncharacterized protein</fullName>
    </submittedName>
</protein>
<dbReference type="EMBL" id="JAGPNK010000006">
    <property type="protein sequence ID" value="KAH7319631.1"/>
    <property type="molecule type" value="Genomic_DNA"/>
</dbReference>
<feature type="compositionally biased region" description="Low complexity" evidence="1">
    <location>
        <begin position="417"/>
        <end position="439"/>
    </location>
</feature>
<dbReference type="OrthoDB" id="5985073at2759"/>
<evidence type="ECO:0000256" key="1">
    <source>
        <dbReference type="SAM" id="MobiDB-lite"/>
    </source>
</evidence>
<accession>A0A8K0SMY2</accession>
<feature type="chain" id="PRO_5035478094" evidence="2">
    <location>
        <begin position="20"/>
        <end position="592"/>
    </location>
</feature>
<feature type="region of interest" description="Disordered" evidence="1">
    <location>
        <begin position="277"/>
        <end position="301"/>
    </location>
</feature>
<evidence type="ECO:0000313" key="3">
    <source>
        <dbReference type="EMBL" id="KAH7319631.1"/>
    </source>
</evidence>
<dbReference type="Proteomes" id="UP000813444">
    <property type="component" value="Unassembled WGS sequence"/>
</dbReference>
<sequence length="592" mass="63048">MGCRVVCLVSALLVFSAAASPLEDAALEEAADELKGKPNAVDTIVNDYSTLGGSGEEDADECASCCSCNWYWVDIDYEDDGRSLYPWLGADQGGNSTASADCDEETAAEEGDLVDKLGLYNGKQEGGKNKPAGYSKEIEAGEAFAEQEYAPGGAEYKKGGEKKKFGHKGPVDGISFEDFDLEDLEFDELACDSGCDGLYYDDLGFDELGFDELDFDELEVSEKSKYTDKKKNNPKHKEDSSKINSDEKLVPSTATEILSYAETSQVATAASQRKNIPGANYVPPAYSRKTESPKKPATPSIAKKPVVPSVANAPVAANAANVVTYPYPERILAAPSSAPAAGNLEEVASGIIIDMVMAPATPSSDETAAVTQLVSSTVVFTDSGSDVVTTVVAGNVLAWVSVEDSSTEIVTVSPEDSATGTTTETSSTTTTSSSQTTTSAPPCANDIGFFWLQAFAGDAPTDGMYARLEEGMNNGYVTIFDVEDVSNAWIFMLNSDCTLSTYDRALTAIVSDGGASFHTQYFYASIEDAQIANFLNWQADVCSISGPRIDCSAFGATQFQFPNMAPFLQLGEPGRIGAYRSSIFWVPLELNF</sequence>
<reference evidence="3" key="1">
    <citation type="journal article" date="2021" name="Nat. Commun.">
        <title>Genetic determinants of endophytism in the Arabidopsis root mycobiome.</title>
        <authorList>
            <person name="Mesny F."/>
            <person name="Miyauchi S."/>
            <person name="Thiergart T."/>
            <person name="Pickel B."/>
            <person name="Atanasova L."/>
            <person name="Karlsson M."/>
            <person name="Huettel B."/>
            <person name="Barry K.W."/>
            <person name="Haridas S."/>
            <person name="Chen C."/>
            <person name="Bauer D."/>
            <person name="Andreopoulos W."/>
            <person name="Pangilinan J."/>
            <person name="LaButti K."/>
            <person name="Riley R."/>
            <person name="Lipzen A."/>
            <person name="Clum A."/>
            <person name="Drula E."/>
            <person name="Henrissat B."/>
            <person name="Kohler A."/>
            <person name="Grigoriev I.V."/>
            <person name="Martin F.M."/>
            <person name="Hacquard S."/>
        </authorList>
    </citation>
    <scope>NUCLEOTIDE SEQUENCE</scope>
    <source>
        <strain evidence="3">MPI-CAGE-CH-0235</strain>
    </source>
</reference>
<name>A0A8K0SMY2_9HYPO</name>
<gene>
    <name evidence="3" type="ORF">B0I35DRAFT_429460</name>
</gene>
<keyword evidence="4" id="KW-1185">Reference proteome</keyword>
<keyword evidence="2" id="KW-0732">Signal</keyword>
<dbReference type="AlphaFoldDB" id="A0A8K0SMY2"/>
<proteinExistence type="predicted"/>
<organism evidence="3 4">
    <name type="scientific">Stachybotrys elegans</name>
    <dbReference type="NCBI Taxonomy" id="80388"/>
    <lineage>
        <taxon>Eukaryota</taxon>
        <taxon>Fungi</taxon>
        <taxon>Dikarya</taxon>
        <taxon>Ascomycota</taxon>
        <taxon>Pezizomycotina</taxon>
        <taxon>Sordariomycetes</taxon>
        <taxon>Hypocreomycetidae</taxon>
        <taxon>Hypocreales</taxon>
        <taxon>Stachybotryaceae</taxon>
        <taxon>Stachybotrys</taxon>
    </lineage>
</organism>
<feature type="region of interest" description="Disordered" evidence="1">
    <location>
        <begin position="410"/>
        <end position="439"/>
    </location>
</feature>
<feature type="region of interest" description="Disordered" evidence="1">
    <location>
        <begin position="223"/>
        <end position="248"/>
    </location>
</feature>
<comment type="caution">
    <text evidence="3">The sequence shown here is derived from an EMBL/GenBank/DDBJ whole genome shotgun (WGS) entry which is preliminary data.</text>
</comment>
<evidence type="ECO:0000313" key="4">
    <source>
        <dbReference type="Proteomes" id="UP000813444"/>
    </source>
</evidence>
<evidence type="ECO:0000256" key="2">
    <source>
        <dbReference type="SAM" id="SignalP"/>
    </source>
</evidence>
<feature type="signal peptide" evidence="2">
    <location>
        <begin position="1"/>
        <end position="19"/>
    </location>
</feature>